<proteinExistence type="inferred from homology"/>
<protein>
    <submittedName>
        <fullName evidence="6">LysR family transcriptional regulator</fullName>
    </submittedName>
</protein>
<dbReference type="InterPro" id="IPR036388">
    <property type="entry name" value="WH-like_DNA-bd_sf"/>
</dbReference>
<keyword evidence="3" id="KW-0238">DNA-binding</keyword>
<name>A0ABT6B5Z1_9GAMM</name>
<dbReference type="InterPro" id="IPR058163">
    <property type="entry name" value="LysR-type_TF_proteobact-type"/>
</dbReference>
<evidence type="ECO:0000256" key="4">
    <source>
        <dbReference type="ARBA" id="ARBA00023163"/>
    </source>
</evidence>
<dbReference type="InterPro" id="IPR000847">
    <property type="entry name" value="LysR_HTH_N"/>
</dbReference>
<accession>A0ABT6B5Z1</accession>
<evidence type="ECO:0000256" key="1">
    <source>
        <dbReference type="ARBA" id="ARBA00009437"/>
    </source>
</evidence>
<keyword evidence="2" id="KW-0805">Transcription regulation</keyword>
<gene>
    <name evidence="6" type="ORF">P3W24_00915</name>
</gene>
<keyword evidence="4" id="KW-0804">Transcription</keyword>
<evidence type="ECO:0000313" key="6">
    <source>
        <dbReference type="EMBL" id="MDF4023535.1"/>
    </source>
</evidence>
<evidence type="ECO:0000313" key="7">
    <source>
        <dbReference type="Proteomes" id="UP001528850"/>
    </source>
</evidence>
<keyword evidence="7" id="KW-1185">Reference proteome</keyword>
<dbReference type="PROSITE" id="PS50931">
    <property type="entry name" value="HTH_LYSR"/>
    <property type="match status" value="1"/>
</dbReference>
<dbReference type="Proteomes" id="UP001528850">
    <property type="component" value="Unassembled WGS sequence"/>
</dbReference>
<dbReference type="InterPro" id="IPR036390">
    <property type="entry name" value="WH_DNA-bd_sf"/>
</dbReference>
<comment type="similarity">
    <text evidence="1">Belongs to the LysR transcriptional regulatory family.</text>
</comment>
<dbReference type="Pfam" id="PF00126">
    <property type="entry name" value="HTH_1"/>
    <property type="match status" value="1"/>
</dbReference>
<reference evidence="6 7" key="1">
    <citation type="journal article" date="2024" name="Curr. Microbiol.">
        <title>Luteibacter sahnii sp. nov., A Novel Yellow-Colored Xanthomonadin Pigment Producing Probiotic Bacterium from Healthy Rice Seed Microbiome.</title>
        <authorList>
            <person name="Jaiswal G."/>
            <person name="Rana R."/>
            <person name="Nayak P.K."/>
            <person name="Chouhan R."/>
            <person name="Gandhi S.G."/>
            <person name="Patel H.K."/>
            <person name="Patil P.B."/>
        </authorList>
    </citation>
    <scope>NUCLEOTIDE SEQUENCE [LARGE SCALE GENOMIC DNA]</scope>
    <source>
        <strain evidence="6 7">PPL201</strain>
    </source>
</reference>
<dbReference type="PANTHER" id="PTHR30537">
    <property type="entry name" value="HTH-TYPE TRANSCRIPTIONAL REGULATOR"/>
    <property type="match status" value="1"/>
</dbReference>
<evidence type="ECO:0000259" key="5">
    <source>
        <dbReference type="PROSITE" id="PS50931"/>
    </source>
</evidence>
<dbReference type="Pfam" id="PF03466">
    <property type="entry name" value="LysR_substrate"/>
    <property type="match status" value="1"/>
</dbReference>
<sequence>MDLNALDDFQLVATQGGFGKASRASGRSKATLSRRVAELEDAMGVRLIERGSHRLALTEAGRLLLQRVEGPMREVAEAVAAARDGVSTPRGRLRVSAPQLFSQLALGHIAARFVATYPQVQVETVTEDRVVDLVDEHVDVAIRINPRTDSDLVGRCFARDRLLLVAPPGLPRPAPAGPAPTPMPAVVMPTYRDGDVWSAREGGTCVQPLPVLYASSLLMIRDAVAAGAGVALLPQSIAAPLVQTGDVAVWGVVGEPTELWVLHTSRRLQSPKVRAFVDFIGAQFPDGTFTVPARAA</sequence>
<comment type="caution">
    <text evidence="6">The sequence shown here is derived from an EMBL/GenBank/DDBJ whole genome shotgun (WGS) entry which is preliminary data.</text>
</comment>
<dbReference type="EMBL" id="JARJJS010000001">
    <property type="protein sequence ID" value="MDF4023535.1"/>
    <property type="molecule type" value="Genomic_DNA"/>
</dbReference>
<dbReference type="InterPro" id="IPR005119">
    <property type="entry name" value="LysR_subst-bd"/>
</dbReference>
<dbReference type="Gene3D" id="3.40.190.290">
    <property type="match status" value="1"/>
</dbReference>
<evidence type="ECO:0000256" key="2">
    <source>
        <dbReference type="ARBA" id="ARBA00023015"/>
    </source>
</evidence>
<organism evidence="6 7">
    <name type="scientific">Luteibacter sahnii</name>
    <dbReference type="NCBI Taxonomy" id="3021977"/>
    <lineage>
        <taxon>Bacteria</taxon>
        <taxon>Pseudomonadati</taxon>
        <taxon>Pseudomonadota</taxon>
        <taxon>Gammaproteobacteria</taxon>
        <taxon>Lysobacterales</taxon>
        <taxon>Rhodanobacteraceae</taxon>
        <taxon>Luteibacter</taxon>
    </lineage>
</organism>
<feature type="domain" description="HTH lysR-type" evidence="5">
    <location>
        <begin position="1"/>
        <end position="58"/>
    </location>
</feature>
<dbReference type="PANTHER" id="PTHR30537:SF68">
    <property type="entry name" value="TRANSCRIPTIONAL REGULATOR-RELATED"/>
    <property type="match status" value="1"/>
</dbReference>
<evidence type="ECO:0000256" key="3">
    <source>
        <dbReference type="ARBA" id="ARBA00023125"/>
    </source>
</evidence>
<dbReference type="SUPFAM" id="SSF53850">
    <property type="entry name" value="Periplasmic binding protein-like II"/>
    <property type="match status" value="1"/>
</dbReference>
<dbReference type="SUPFAM" id="SSF46785">
    <property type="entry name" value="Winged helix' DNA-binding domain"/>
    <property type="match status" value="1"/>
</dbReference>
<dbReference type="Gene3D" id="1.10.10.10">
    <property type="entry name" value="Winged helix-like DNA-binding domain superfamily/Winged helix DNA-binding domain"/>
    <property type="match status" value="1"/>
</dbReference>